<sequence length="114" mass="12283">MGSSSECEEIKEEEEIELNLGLSLGRRFGVDKGFIPCSCSQSWALRASVAEGRGFLWTMANGPWTVGLQAAEASSEVGNSTAEAEARRRAKADKIHGGLTVTVTHQTVSLWRGK</sequence>
<evidence type="ECO:0000259" key="1">
    <source>
        <dbReference type="Pfam" id="PF07897"/>
    </source>
</evidence>
<protein>
    <recommendedName>
        <fullName evidence="1">Ethylene-responsive binding factor-associated repression domain-containing protein</fullName>
    </recommendedName>
</protein>
<gene>
    <name evidence="2" type="ORF">OLEA9_A051574</name>
</gene>
<evidence type="ECO:0000313" key="3">
    <source>
        <dbReference type="Proteomes" id="UP000594638"/>
    </source>
</evidence>
<evidence type="ECO:0000313" key="2">
    <source>
        <dbReference type="EMBL" id="CAA2973349.1"/>
    </source>
</evidence>
<reference evidence="2 3" key="1">
    <citation type="submission" date="2019-12" db="EMBL/GenBank/DDBJ databases">
        <authorList>
            <person name="Alioto T."/>
            <person name="Alioto T."/>
            <person name="Gomez Garrido J."/>
        </authorList>
    </citation>
    <scope>NUCLEOTIDE SEQUENCE [LARGE SCALE GENOMIC DNA]</scope>
</reference>
<dbReference type="InterPro" id="IPR012463">
    <property type="entry name" value="Ninja_motif"/>
</dbReference>
<dbReference type="Gramene" id="OE9A051574T1">
    <property type="protein sequence ID" value="OE9A051574C1"/>
    <property type="gene ID" value="OE9A051574"/>
</dbReference>
<dbReference type="EMBL" id="CACTIH010002099">
    <property type="protein sequence ID" value="CAA2973349.1"/>
    <property type="molecule type" value="Genomic_DNA"/>
</dbReference>
<organism evidence="2 3">
    <name type="scientific">Olea europaea subsp. europaea</name>
    <dbReference type="NCBI Taxonomy" id="158383"/>
    <lineage>
        <taxon>Eukaryota</taxon>
        <taxon>Viridiplantae</taxon>
        <taxon>Streptophyta</taxon>
        <taxon>Embryophyta</taxon>
        <taxon>Tracheophyta</taxon>
        <taxon>Spermatophyta</taxon>
        <taxon>Magnoliopsida</taxon>
        <taxon>eudicotyledons</taxon>
        <taxon>Gunneridae</taxon>
        <taxon>Pentapetalae</taxon>
        <taxon>asterids</taxon>
        <taxon>lamiids</taxon>
        <taxon>Lamiales</taxon>
        <taxon>Oleaceae</taxon>
        <taxon>Oleeae</taxon>
        <taxon>Olea</taxon>
    </lineage>
</organism>
<proteinExistence type="predicted"/>
<feature type="domain" description="Ethylene-responsive binding factor-associated repression" evidence="1">
    <location>
        <begin position="12"/>
        <end position="32"/>
    </location>
</feature>
<name>A0A8S0R381_OLEEU</name>
<dbReference type="AlphaFoldDB" id="A0A8S0R381"/>
<keyword evidence="3" id="KW-1185">Reference proteome</keyword>
<comment type="caution">
    <text evidence="2">The sequence shown here is derived from an EMBL/GenBank/DDBJ whole genome shotgun (WGS) entry which is preliminary data.</text>
</comment>
<dbReference type="Proteomes" id="UP000594638">
    <property type="component" value="Unassembled WGS sequence"/>
</dbReference>
<dbReference type="Pfam" id="PF07897">
    <property type="entry name" value="EAR"/>
    <property type="match status" value="1"/>
</dbReference>
<accession>A0A8S0R381</accession>